<keyword evidence="1 4" id="KW-0808">Transferase</keyword>
<dbReference type="AlphaFoldDB" id="A0A2J7QVS7"/>
<gene>
    <name evidence="5" type="primary">AK1</name>
    <name evidence="5" type="ORF">B7P43_G12959</name>
</gene>
<dbReference type="GO" id="GO:0005524">
    <property type="term" value="F:ATP binding"/>
    <property type="evidence" value="ECO:0007669"/>
    <property type="project" value="InterPro"/>
</dbReference>
<evidence type="ECO:0000313" key="6">
    <source>
        <dbReference type="Proteomes" id="UP000235965"/>
    </source>
</evidence>
<dbReference type="EMBL" id="NEVH01009771">
    <property type="protein sequence ID" value="PNF32688.1"/>
    <property type="molecule type" value="Genomic_DNA"/>
</dbReference>
<evidence type="ECO:0000256" key="4">
    <source>
        <dbReference type="RuleBase" id="RU003330"/>
    </source>
</evidence>
<keyword evidence="2" id="KW-0547">Nucleotide-binding</keyword>
<protein>
    <submittedName>
        <fullName evidence="5">Adenylate kinase isoenzyme 1</fullName>
    </submittedName>
</protein>
<dbReference type="PRINTS" id="PR00094">
    <property type="entry name" value="ADENYLTKNASE"/>
</dbReference>
<dbReference type="Gene3D" id="3.40.50.300">
    <property type="entry name" value="P-loop containing nucleotide triphosphate hydrolases"/>
    <property type="match status" value="1"/>
</dbReference>
<dbReference type="OrthoDB" id="442176at2759"/>
<keyword evidence="3 4" id="KW-0418">Kinase</keyword>
<name>A0A2J7QVS7_9NEOP</name>
<dbReference type="Proteomes" id="UP000235965">
    <property type="component" value="Unassembled WGS sequence"/>
</dbReference>
<comment type="caution">
    <text evidence="5">The sequence shown here is derived from an EMBL/GenBank/DDBJ whole genome shotgun (WGS) entry which is preliminary data.</text>
</comment>
<dbReference type="InterPro" id="IPR000850">
    <property type="entry name" value="Adenylat/UMP-CMP_kin"/>
</dbReference>
<dbReference type="PROSITE" id="PS00113">
    <property type="entry name" value="ADENYLATE_KINASE"/>
    <property type="match status" value="1"/>
</dbReference>
<dbReference type="CDD" id="cd01428">
    <property type="entry name" value="ADK"/>
    <property type="match status" value="1"/>
</dbReference>
<sequence>MSALSVDVSHTGGPGSGKGTQCDKIVAKYGFTHLSTGDLLRSEVQSGSGRGQKLNAIMEQGELVPLDAVLGLLAEAMLANVTSSKGFLIDGYPRELEQGLTFEKQISECTIILNFEVSPETMTKRLLHRAQTSGRVDDNEETIKKRLDTFSKHSKPVIEHFSNKCKTVSELLHSSFRLSFCFRSAYTSGFISHFIDPLRRLYKTLWFCKT</sequence>
<dbReference type="STRING" id="105785.A0A2J7QVS7"/>
<evidence type="ECO:0000313" key="5">
    <source>
        <dbReference type="EMBL" id="PNF32688.1"/>
    </source>
</evidence>
<reference evidence="5 6" key="1">
    <citation type="submission" date="2017-12" db="EMBL/GenBank/DDBJ databases">
        <title>Hemimetabolous genomes reveal molecular basis of termite eusociality.</title>
        <authorList>
            <person name="Harrison M.C."/>
            <person name="Jongepier E."/>
            <person name="Robertson H.M."/>
            <person name="Arning N."/>
            <person name="Bitard-Feildel T."/>
            <person name="Chao H."/>
            <person name="Childers C.P."/>
            <person name="Dinh H."/>
            <person name="Doddapaneni H."/>
            <person name="Dugan S."/>
            <person name="Gowin J."/>
            <person name="Greiner C."/>
            <person name="Han Y."/>
            <person name="Hu H."/>
            <person name="Hughes D.S.T."/>
            <person name="Huylmans A.-K."/>
            <person name="Kemena C."/>
            <person name="Kremer L.P.M."/>
            <person name="Lee S.L."/>
            <person name="Lopez-Ezquerra A."/>
            <person name="Mallet L."/>
            <person name="Monroy-Kuhn J.M."/>
            <person name="Moser A."/>
            <person name="Murali S.C."/>
            <person name="Muzny D.M."/>
            <person name="Otani S."/>
            <person name="Piulachs M.-D."/>
            <person name="Poelchau M."/>
            <person name="Qu J."/>
            <person name="Schaub F."/>
            <person name="Wada-Katsumata A."/>
            <person name="Worley K.C."/>
            <person name="Xie Q."/>
            <person name="Ylla G."/>
            <person name="Poulsen M."/>
            <person name="Gibbs R.A."/>
            <person name="Schal C."/>
            <person name="Richards S."/>
            <person name="Belles X."/>
            <person name="Korb J."/>
            <person name="Bornberg-Bauer E."/>
        </authorList>
    </citation>
    <scope>NUCLEOTIDE SEQUENCE [LARGE SCALE GENOMIC DNA]</scope>
    <source>
        <tissue evidence="5">Whole body</tissue>
    </source>
</reference>
<dbReference type="PANTHER" id="PTHR23359">
    <property type="entry name" value="NUCLEOTIDE KINASE"/>
    <property type="match status" value="1"/>
</dbReference>
<accession>A0A2J7QVS7</accession>
<organism evidence="5 6">
    <name type="scientific">Cryptotermes secundus</name>
    <dbReference type="NCBI Taxonomy" id="105785"/>
    <lineage>
        <taxon>Eukaryota</taxon>
        <taxon>Metazoa</taxon>
        <taxon>Ecdysozoa</taxon>
        <taxon>Arthropoda</taxon>
        <taxon>Hexapoda</taxon>
        <taxon>Insecta</taxon>
        <taxon>Pterygota</taxon>
        <taxon>Neoptera</taxon>
        <taxon>Polyneoptera</taxon>
        <taxon>Dictyoptera</taxon>
        <taxon>Blattodea</taxon>
        <taxon>Blattoidea</taxon>
        <taxon>Termitoidae</taxon>
        <taxon>Kalotermitidae</taxon>
        <taxon>Cryptotermitinae</taxon>
        <taxon>Cryptotermes</taxon>
    </lineage>
</organism>
<evidence type="ECO:0000256" key="1">
    <source>
        <dbReference type="ARBA" id="ARBA00022679"/>
    </source>
</evidence>
<evidence type="ECO:0000256" key="2">
    <source>
        <dbReference type="ARBA" id="ARBA00022741"/>
    </source>
</evidence>
<dbReference type="InterPro" id="IPR033690">
    <property type="entry name" value="Adenylat_kinase_CS"/>
</dbReference>
<dbReference type="SUPFAM" id="SSF52540">
    <property type="entry name" value="P-loop containing nucleoside triphosphate hydrolases"/>
    <property type="match status" value="1"/>
</dbReference>
<dbReference type="HAMAP" id="MF_00235">
    <property type="entry name" value="Adenylate_kinase_Adk"/>
    <property type="match status" value="1"/>
</dbReference>
<comment type="similarity">
    <text evidence="4">Belongs to the adenylate kinase family.</text>
</comment>
<dbReference type="GO" id="GO:0006139">
    <property type="term" value="P:nucleobase-containing compound metabolic process"/>
    <property type="evidence" value="ECO:0007669"/>
    <property type="project" value="InterPro"/>
</dbReference>
<keyword evidence="6" id="KW-1185">Reference proteome</keyword>
<dbReference type="GO" id="GO:0019205">
    <property type="term" value="F:nucleobase-containing compound kinase activity"/>
    <property type="evidence" value="ECO:0007669"/>
    <property type="project" value="InterPro"/>
</dbReference>
<dbReference type="InParanoid" id="A0A2J7QVS7"/>
<dbReference type="Pfam" id="PF00406">
    <property type="entry name" value="ADK"/>
    <property type="match status" value="1"/>
</dbReference>
<dbReference type="InterPro" id="IPR027417">
    <property type="entry name" value="P-loop_NTPase"/>
</dbReference>
<dbReference type="FunCoup" id="A0A2J7QVS7">
    <property type="interactions" value="263"/>
</dbReference>
<proteinExistence type="inferred from homology"/>
<evidence type="ECO:0000256" key="3">
    <source>
        <dbReference type="ARBA" id="ARBA00022777"/>
    </source>
</evidence>